<dbReference type="EMBL" id="JAMOIM010000005">
    <property type="protein sequence ID" value="MCW6508204.1"/>
    <property type="molecule type" value="Genomic_DNA"/>
</dbReference>
<name>A0AA41YTB3_9HYPH</name>
<gene>
    <name evidence="1" type="ORF">M8523_09235</name>
</gene>
<dbReference type="SUPFAM" id="SSF52540">
    <property type="entry name" value="P-loop containing nucleoside triphosphate hydrolases"/>
    <property type="match status" value="1"/>
</dbReference>
<dbReference type="AlphaFoldDB" id="A0AA41YTB3"/>
<protein>
    <submittedName>
        <fullName evidence="1">Uncharacterized protein</fullName>
    </submittedName>
</protein>
<comment type="caution">
    <text evidence="1">The sequence shown here is derived from an EMBL/GenBank/DDBJ whole genome shotgun (WGS) entry which is preliminary data.</text>
</comment>
<dbReference type="RefSeq" id="WP_282584576.1">
    <property type="nucleotide sequence ID" value="NZ_JAMOIM010000005.1"/>
</dbReference>
<dbReference type="Proteomes" id="UP001165667">
    <property type="component" value="Unassembled WGS sequence"/>
</dbReference>
<dbReference type="InterPro" id="IPR027417">
    <property type="entry name" value="P-loop_NTPase"/>
</dbReference>
<accession>A0AA41YTB3</accession>
<dbReference type="InterPro" id="IPR038718">
    <property type="entry name" value="SNF2-like_sf"/>
</dbReference>
<evidence type="ECO:0000313" key="1">
    <source>
        <dbReference type="EMBL" id="MCW6508204.1"/>
    </source>
</evidence>
<organism evidence="1 2">
    <name type="scientific">Lichenifustis flavocetrariae</name>
    <dbReference type="NCBI Taxonomy" id="2949735"/>
    <lineage>
        <taxon>Bacteria</taxon>
        <taxon>Pseudomonadati</taxon>
        <taxon>Pseudomonadota</taxon>
        <taxon>Alphaproteobacteria</taxon>
        <taxon>Hyphomicrobiales</taxon>
        <taxon>Lichenihabitantaceae</taxon>
        <taxon>Lichenifustis</taxon>
    </lineage>
</organism>
<reference evidence="1" key="1">
    <citation type="submission" date="2022-05" db="EMBL/GenBank/DDBJ databases">
        <authorList>
            <person name="Pankratov T."/>
        </authorList>
    </citation>
    <scope>NUCLEOTIDE SEQUENCE</scope>
    <source>
        <strain evidence="1">BP6-180914</strain>
    </source>
</reference>
<evidence type="ECO:0000313" key="2">
    <source>
        <dbReference type="Proteomes" id="UP001165667"/>
    </source>
</evidence>
<sequence length="219" mass="24437">MSADPYRAFLESKIKRAPVSGFDVNPASLSSHLKPFNTAIVRCALQGGRRAIFTKFGLHKTRMQIEIMHQIGIHAGGRQLIIAPLGVRQEFLRDAAVMGISIRFVRSAAEVSETGIHLTKYKTVRDGKLEPNLFEAASLDEASVLRSFGSKTYQTFLTLFQNVRYRFVATATPSPNRFKELIHYAGFLGVMDTGQALTRFFQRNAEKAGDLTLYPPQGR</sequence>
<proteinExistence type="predicted"/>
<dbReference type="Gene3D" id="3.40.50.10810">
    <property type="entry name" value="Tandem AAA-ATPase domain"/>
    <property type="match status" value="1"/>
</dbReference>
<keyword evidence="2" id="KW-1185">Reference proteome</keyword>